<feature type="binding site" evidence="13">
    <location>
        <begin position="453"/>
        <end position="460"/>
    </location>
    <ligand>
        <name>ATP</name>
        <dbReference type="ChEBI" id="CHEBI:30616"/>
    </ligand>
</feature>
<feature type="domain" description="FtsK" evidence="16">
    <location>
        <begin position="436"/>
        <end position="674"/>
    </location>
</feature>
<dbReference type="Gene3D" id="3.40.50.300">
    <property type="entry name" value="P-loop containing nucleotide triphosphate hydrolases"/>
    <property type="match status" value="1"/>
</dbReference>
<gene>
    <name evidence="17" type="primary">ftsK</name>
    <name evidence="17" type="ORF">NITINOP_1327</name>
</gene>
<feature type="compositionally biased region" description="Basic and acidic residues" evidence="14">
    <location>
        <begin position="209"/>
        <end position="233"/>
    </location>
</feature>
<evidence type="ECO:0000256" key="10">
    <source>
        <dbReference type="ARBA" id="ARBA00023125"/>
    </source>
</evidence>
<dbReference type="GO" id="GO:0051301">
    <property type="term" value="P:cell division"/>
    <property type="evidence" value="ECO:0007669"/>
    <property type="project" value="UniProtKB-KW"/>
</dbReference>
<dbReference type="GO" id="GO:0003677">
    <property type="term" value="F:DNA binding"/>
    <property type="evidence" value="ECO:0007669"/>
    <property type="project" value="UniProtKB-KW"/>
</dbReference>
<evidence type="ECO:0000256" key="2">
    <source>
        <dbReference type="ARBA" id="ARBA00006474"/>
    </source>
</evidence>
<dbReference type="AlphaFoldDB" id="A0A0S4KT39"/>
<comment type="similarity">
    <text evidence="2">Belongs to the FtsK/SpoIIIE/SftA family.</text>
</comment>
<dbReference type="RefSeq" id="WP_062484257.1">
    <property type="nucleotide sequence ID" value="NZ_LN885086.1"/>
</dbReference>
<evidence type="ECO:0000256" key="3">
    <source>
        <dbReference type="ARBA" id="ARBA00022475"/>
    </source>
</evidence>
<name>A0A0S4KT39_9BACT</name>
<dbReference type="STRING" id="1715989.NITINOP_1327"/>
<feature type="transmembrane region" description="Helical" evidence="15">
    <location>
        <begin position="66"/>
        <end position="89"/>
    </location>
</feature>
<evidence type="ECO:0000259" key="16">
    <source>
        <dbReference type="PROSITE" id="PS50901"/>
    </source>
</evidence>
<feature type="transmembrane region" description="Helical" evidence="15">
    <location>
        <begin position="162"/>
        <end position="189"/>
    </location>
</feature>
<dbReference type="Pfam" id="PF09397">
    <property type="entry name" value="FtsK_gamma"/>
    <property type="match status" value="1"/>
</dbReference>
<accession>A0A0S4KT39</accession>
<evidence type="ECO:0000313" key="17">
    <source>
        <dbReference type="EMBL" id="CUQ66302.1"/>
    </source>
</evidence>
<evidence type="ECO:0000256" key="13">
    <source>
        <dbReference type="PROSITE-ProRule" id="PRU00289"/>
    </source>
</evidence>
<dbReference type="EMBL" id="LN885086">
    <property type="protein sequence ID" value="CUQ66302.1"/>
    <property type="molecule type" value="Genomic_DNA"/>
</dbReference>
<keyword evidence="5 15" id="KW-0812">Transmembrane</keyword>
<dbReference type="SUPFAM" id="SSF46785">
    <property type="entry name" value="Winged helix' DNA-binding domain"/>
    <property type="match status" value="1"/>
</dbReference>
<dbReference type="InterPro" id="IPR036390">
    <property type="entry name" value="WH_DNA-bd_sf"/>
</dbReference>
<keyword evidence="4" id="KW-0132">Cell division</keyword>
<reference evidence="18" key="1">
    <citation type="submission" date="2015-09" db="EMBL/GenBank/DDBJ databases">
        <authorList>
            <person name="Daims H."/>
        </authorList>
    </citation>
    <scope>NUCLEOTIDE SEQUENCE [LARGE SCALE GENOMIC DNA]</scope>
</reference>
<dbReference type="GO" id="GO:0005524">
    <property type="term" value="F:ATP binding"/>
    <property type="evidence" value="ECO:0007669"/>
    <property type="project" value="UniProtKB-UniRule"/>
</dbReference>
<dbReference type="Pfam" id="PF17854">
    <property type="entry name" value="FtsK_alpha"/>
    <property type="match status" value="1"/>
</dbReference>
<dbReference type="GO" id="GO:0007059">
    <property type="term" value="P:chromosome segregation"/>
    <property type="evidence" value="ECO:0007669"/>
    <property type="project" value="UniProtKB-KW"/>
</dbReference>
<keyword evidence="18" id="KW-1185">Reference proteome</keyword>
<keyword evidence="3" id="KW-1003">Cell membrane</keyword>
<keyword evidence="12" id="KW-0131">Cell cycle</keyword>
<evidence type="ECO:0000256" key="15">
    <source>
        <dbReference type="SAM" id="Phobius"/>
    </source>
</evidence>
<evidence type="ECO:0000256" key="1">
    <source>
        <dbReference type="ARBA" id="ARBA00004651"/>
    </source>
</evidence>
<dbReference type="SUPFAM" id="SSF52540">
    <property type="entry name" value="P-loop containing nucleoside triphosphate hydrolases"/>
    <property type="match status" value="1"/>
</dbReference>
<evidence type="ECO:0000256" key="7">
    <source>
        <dbReference type="ARBA" id="ARBA00022829"/>
    </source>
</evidence>
<keyword evidence="7" id="KW-0159">Chromosome partition</keyword>
<dbReference type="PANTHER" id="PTHR22683">
    <property type="entry name" value="SPORULATION PROTEIN RELATED"/>
    <property type="match status" value="1"/>
</dbReference>
<dbReference type="InterPro" id="IPR027417">
    <property type="entry name" value="P-loop_NTPase"/>
</dbReference>
<dbReference type="PANTHER" id="PTHR22683:SF41">
    <property type="entry name" value="DNA TRANSLOCASE FTSK"/>
    <property type="match status" value="1"/>
</dbReference>
<comment type="subcellular location">
    <subcellularLocation>
        <location evidence="1">Cell membrane</location>
        <topology evidence="1">Multi-pass membrane protein</topology>
    </subcellularLocation>
</comment>
<dbReference type="Proteomes" id="UP000066284">
    <property type="component" value="Chromosome 1"/>
</dbReference>
<dbReference type="InterPro" id="IPR018541">
    <property type="entry name" value="Ftsk_gamma"/>
</dbReference>
<evidence type="ECO:0000256" key="8">
    <source>
        <dbReference type="ARBA" id="ARBA00022840"/>
    </source>
</evidence>
<evidence type="ECO:0000256" key="6">
    <source>
        <dbReference type="ARBA" id="ARBA00022741"/>
    </source>
</evidence>
<evidence type="ECO:0000256" key="12">
    <source>
        <dbReference type="ARBA" id="ARBA00023306"/>
    </source>
</evidence>
<dbReference type="Gene3D" id="3.30.980.40">
    <property type="match status" value="1"/>
</dbReference>
<keyword evidence="11 15" id="KW-0472">Membrane</keyword>
<evidence type="ECO:0000313" key="18">
    <source>
        <dbReference type="Proteomes" id="UP000066284"/>
    </source>
</evidence>
<dbReference type="PROSITE" id="PS50901">
    <property type="entry name" value="FTSK"/>
    <property type="match status" value="1"/>
</dbReference>
<protein>
    <submittedName>
        <fullName evidence="17">DNA translocase FtsK 2</fullName>
    </submittedName>
</protein>
<keyword evidence="9 15" id="KW-1133">Transmembrane helix</keyword>
<dbReference type="InterPro" id="IPR050206">
    <property type="entry name" value="FtsK/SpoIIIE/SftA"/>
</dbReference>
<evidence type="ECO:0000256" key="14">
    <source>
        <dbReference type="SAM" id="MobiDB-lite"/>
    </source>
</evidence>
<dbReference type="InterPro" id="IPR025199">
    <property type="entry name" value="FtsK_4TM"/>
</dbReference>
<evidence type="ECO:0000256" key="5">
    <source>
        <dbReference type="ARBA" id="ARBA00022692"/>
    </source>
</evidence>
<keyword evidence="6 13" id="KW-0547">Nucleotide-binding</keyword>
<evidence type="ECO:0000256" key="11">
    <source>
        <dbReference type="ARBA" id="ARBA00023136"/>
    </source>
</evidence>
<feature type="region of interest" description="Disordered" evidence="14">
    <location>
        <begin position="209"/>
        <end position="236"/>
    </location>
</feature>
<proteinExistence type="inferred from homology"/>
<dbReference type="InterPro" id="IPR036388">
    <property type="entry name" value="WH-like_DNA-bd_sf"/>
</dbReference>
<dbReference type="SMART" id="SM00843">
    <property type="entry name" value="Ftsk_gamma"/>
    <property type="match status" value="1"/>
</dbReference>
<dbReference type="Gene3D" id="1.10.10.10">
    <property type="entry name" value="Winged helix-like DNA-binding domain superfamily/Winged helix DNA-binding domain"/>
    <property type="match status" value="1"/>
</dbReference>
<evidence type="ECO:0000256" key="4">
    <source>
        <dbReference type="ARBA" id="ARBA00022618"/>
    </source>
</evidence>
<keyword evidence="8 13" id="KW-0067">ATP-binding</keyword>
<dbReference type="GO" id="GO:0005886">
    <property type="term" value="C:plasma membrane"/>
    <property type="evidence" value="ECO:0007669"/>
    <property type="project" value="UniProtKB-SubCell"/>
</dbReference>
<sequence length="817" mass="86706">MGATTSAKRGESRRGSNASSHLQREVAGVIAIAVSLLLFLSLVSFVPGEATTPATGVASSHQPKNLIGSFGALVGAWFFHLIGGAAYLFPILLARLGVRCFSSNNPVSITLRTTASSLAAVCFLSAFLHLEATGVPTVSSGVISRGAAGGVVGQFIGNGLRAIFAGTGAHIVIIAGFLVSLLFTAPLSLGETARRIRDRGRAWLERAGSRLSERRDRDPKPIGGREEESENRKMAQSPTMIGVGRERVEIEDAVETPTSASGLTGSAGKPVFVSSVVGSEREHRVEREYSRVCVAPGEYRLPDPATILSDPPASTARVSDEELYAQTEVLSKALASFGIEGRVTEVRPGPVVTMYEFEPAPGTKVARIVNLADDLALALKAVSLRIVAPLPGKSVVGIEVPNVSRETVSIKEVLMSGAFSRARSKLTLALGKDIFGAPVTADLRTMPHLLVAGATGAGKSVGLNTMLLSILFSAKPNEVKLLLIDPKMLEFQSYEGIPHLLRPVMTDAKSAAKGLGWVVAEMERRYKLLAEAGVRSIDAYNRKVAGLHEAAAGKPAPAVEQPELPMQFLSEEERLSAGESAIAAGEPGCTQTKPTPPEPLPYIVVMIDELADLMMVAPKEVEDKIARLAQMARASGIHLVLATQRPSVDVLTGLIKANFPARIAFQVSSKTDSRTILDANGAEALLGKGDMLYLASGTGRLVRLHGSFVSDDDVRAVVEFVKQQASPAYDQELQSLNGDEAKAEEEVKDEVYEQAKELVLSTGQASASLLQRRLRVGYPRAARMIERMEAEGIVGAAGRDGRREVLGRRGPVGAVEG</sequence>
<dbReference type="Pfam" id="PF01580">
    <property type="entry name" value="FtsK_SpoIIIE"/>
    <property type="match status" value="1"/>
</dbReference>
<dbReference type="InterPro" id="IPR041027">
    <property type="entry name" value="FtsK_alpha"/>
</dbReference>
<dbReference type="OrthoDB" id="9807790at2"/>
<dbReference type="InterPro" id="IPR002543">
    <property type="entry name" value="FtsK_dom"/>
</dbReference>
<organism evidence="17 18">
    <name type="scientific">Candidatus Nitrospira inopinata</name>
    <dbReference type="NCBI Taxonomy" id="1715989"/>
    <lineage>
        <taxon>Bacteria</taxon>
        <taxon>Pseudomonadati</taxon>
        <taxon>Nitrospirota</taxon>
        <taxon>Nitrospiria</taxon>
        <taxon>Nitrospirales</taxon>
        <taxon>Nitrospiraceae</taxon>
        <taxon>Nitrospira</taxon>
    </lineage>
</organism>
<evidence type="ECO:0000256" key="9">
    <source>
        <dbReference type="ARBA" id="ARBA00022989"/>
    </source>
</evidence>
<keyword evidence="10" id="KW-0238">DNA-binding</keyword>
<feature type="transmembrane region" description="Helical" evidence="15">
    <location>
        <begin position="26"/>
        <end position="46"/>
    </location>
</feature>
<dbReference type="Pfam" id="PF13491">
    <property type="entry name" value="FtsK_4TM"/>
    <property type="match status" value="1"/>
</dbReference>
<dbReference type="KEGG" id="nio:NITINOP_1327"/>